<protein>
    <submittedName>
        <fullName evidence="6">Response regulator</fullName>
    </submittedName>
</protein>
<evidence type="ECO:0000313" key="6">
    <source>
        <dbReference type="EMBL" id="MBK6008698.1"/>
    </source>
</evidence>
<feature type="region of interest" description="Disordered" evidence="4">
    <location>
        <begin position="1"/>
        <end position="33"/>
    </location>
</feature>
<reference evidence="6" key="1">
    <citation type="journal article" date="2012" name="J. Microbiol. Biotechnol.">
        <title>Ramlibacter ginsenosidimutans sp. nov., with ginsenoside-converting activity.</title>
        <authorList>
            <person name="Wang L."/>
            <person name="An D.S."/>
            <person name="Kim S.G."/>
            <person name="Jin F.X."/>
            <person name="Kim S.C."/>
            <person name="Lee S.T."/>
            <person name="Im W.T."/>
        </authorList>
    </citation>
    <scope>NUCLEOTIDE SEQUENCE</scope>
    <source>
        <strain evidence="6">KACC 17527</strain>
    </source>
</reference>
<dbReference type="Gene3D" id="3.40.50.2300">
    <property type="match status" value="1"/>
</dbReference>
<dbReference type="Pfam" id="PF00072">
    <property type="entry name" value="Response_reg"/>
    <property type="match status" value="1"/>
</dbReference>
<evidence type="ECO:0000256" key="3">
    <source>
        <dbReference type="PROSITE-ProRule" id="PRU00169"/>
    </source>
</evidence>
<proteinExistence type="predicted"/>
<feature type="compositionally biased region" description="Low complexity" evidence="4">
    <location>
        <begin position="24"/>
        <end position="33"/>
    </location>
</feature>
<dbReference type="SMART" id="SM00448">
    <property type="entry name" value="REC"/>
    <property type="match status" value="1"/>
</dbReference>
<dbReference type="PROSITE" id="PS50110">
    <property type="entry name" value="RESPONSE_REGULATORY"/>
    <property type="match status" value="1"/>
</dbReference>
<evidence type="ECO:0000313" key="7">
    <source>
        <dbReference type="Proteomes" id="UP000630528"/>
    </source>
</evidence>
<feature type="domain" description="Response regulatory" evidence="5">
    <location>
        <begin position="163"/>
        <end position="277"/>
    </location>
</feature>
<dbReference type="InterPro" id="IPR001789">
    <property type="entry name" value="Sig_transdc_resp-reg_receiver"/>
</dbReference>
<dbReference type="InterPro" id="IPR011006">
    <property type="entry name" value="CheY-like_superfamily"/>
</dbReference>
<dbReference type="AlphaFoldDB" id="A0A934TWF6"/>
<dbReference type="PANTHER" id="PTHR44591">
    <property type="entry name" value="STRESS RESPONSE REGULATOR PROTEIN 1"/>
    <property type="match status" value="1"/>
</dbReference>
<keyword evidence="2" id="KW-0902">Two-component regulatory system</keyword>
<evidence type="ECO:0000256" key="2">
    <source>
        <dbReference type="ARBA" id="ARBA00023012"/>
    </source>
</evidence>
<keyword evidence="1 3" id="KW-0597">Phosphoprotein</keyword>
<comment type="caution">
    <text evidence="6">The sequence shown here is derived from an EMBL/GenBank/DDBJ whole genome shotgun (WGS) entry which is preliminary data.</text>
</comment>
<name>A0A934TWF6_9BURK</name>
<dbReference type="PANTHER" id="PTHR44591:SF14">
    <property type="entry name" value="PROTEIN PILG"/>
    <property type="match status" value="1"/>
</dbReference>
<evidence type="ECO:0000256" key="1">
    <source>
        <dbReference type="ARBA" id="ARBA00022553"/>
    </source>
</evidence>
<dbReference type="Proteomes" id="UP000630528">
    <property type="component" value="Unassembled WGS sequence"/>
</dbReference>
<dbReference type="SUPFAM" id="SSF52172">
    <property type="entry name" value="CheY-like"/>
    <property type="match status" value="1"/>
</dbReference>
<dbReference type="InterPro" id="IPR050595">
    <property type="entry name" value="Bact_response_regulator"/>
</dbReference>
<organism evidence="6 7">
    <name type="scientific">Ramlibacter ginsenosidimutans</name>
    <dbReference type="NCBI Taxonomy" id="502333"/>
    <lineage>
        <taxon>Bacteria</taxon>
        <taxon>Pseudomonadati</taxon>
        <taxon>Pseudomonadota</taxon>
        <taxon>Betaproteobacteria</taxon>
        <taxon>Burkholderiales</taxon>
        <taxon>Comamonadaceae</taxon>
        <taxon>Ramlibacter</taxon>
    </lineage>
</organism>
<dbReference type="GO" id="GO:0000160">
    <property type="term" value="P:phosphorelay signal transduction system"/>
    <property type="evidence" value="ECO:0007669"/>
    <property type="project" value="UniProtKB-KW"/>
</dbReference>
<reference evidence="6" key="2">
    <citation type="submission" date="2021-01" db="EMBL/GenBank/DDBJ databases">
        <authorList>
            <person name="Kang M."/>
        </authorList>
    </citation>
    <scope>NUCLEOTIDE SEQUENCE</scope>
    <source>
        <strain evidence="6">KACC 17527</strain>
    </source>
</reference>
<sequence>MNTSTRPSAFEPLRAPSFNSTMQPLPMSPVSPAAAAAPQTTLKLLVKGFSERERRLLESAVMLSQRRAPRIELVADAHAPEADVVLIDALDPLAAAWAGVQPWLPFKPTIWAGGNAAQPNHLAVDRHVKWPILPVLLYRAIELANGTAGAPPQVGHAPTAGRRVLVVDDSLAARTALRSLLEPMGLVITETANAEDGIAAAARGGFACAFLDVLMPGVDGIEACRRIKAHSPQMPVVMLTSKSSPFDRVRGKIAGCDNYITKPVDAAQLRDVVGRYLAPAPAVHPARAVHPAAATPAFSPAFHNANVWS</sequence>
<dbReference type="CDD" id="cd00156">
    <property type="entry name" value="REC"/>
    <property type="match status" value="1"/>
</dbReference>
<gene>
    <name evidence="6" type="ORF">JJB11_21575</name>
</gene>
<dbReference type="EMBL" id="JAEPWM010000011">
    <property type="protein sequence ID" value="MBK6008698.1"/>
    <property type="molecule type" value="Genomic_DNA"/>
</dbReference>
<evidence type="ECO:0000259" key="5">
    <source>
        <dbReference type="PROSITE" id="PS50110"/>
    </source>
</evidence>
<keyword evidence="7" id="KW-1185">Reference proteome</keyword>
<dbReference type="RefSeq" id="WP_201176452.1">
    <property type="nucleotide sequence ID" value="NZ_JAEPWM010000011.1"/>
</dbReference>
<accession>A0A934TWF6</accession>
<feature type="modified residue" description="4-aspartylphosphate" evidence="3">
    <location>
        <position position="212"/>
    </location>
</feature>
<evidence type="ECO:0000256" key="4">
    <source>
        <dbReference type="SAM" id="MobiDB-lite"/>
    </source>
</evidence>